<evidence type="ECO:0000256" key="2">
    <source>
        <dbReference type="SAM" id="Phobius"/>
    </source>
</evidence>
<keyword evidence="2" id="KW-0472">Membrane</keyword>
<dbReference type="Gene3D" id="2.60.40.1260">
    <property type="entry name" value="Lamin Tail domain"/>
    <property type="match status" value="3"/>
</dbReference>
<dbReference type="InterPro" id="IPR026876">
    <property type="entry name" value="Fn3_assoc_repeat"/>
</dbReference>
<dbReference type="AlphaFoldDB" id="A0A9D0ZB39"/>
<dbReference type="InterPro" id="IPR036415">
    <property type="entry name" value="Lamin_tail_dom_sf"/>
</dbReference>
<organism evidence="4 5">
    <name type="scientific">Candidatus Onthenecus intestinigallinarum</name>
    <dbReference type="NCBI Taxonomy" id="2840875"/>
    <lineage>
        <taxon>Bacteria</taxon>
        <taxon>Bacillati</taxon>
        <taxon>Bacillota</taxon>
        <taxon>Clostridia</taxon>
        <taxon>Eubacteriales</taxon>
        <taxon>Candidatus Onthenecus</taxon>
    </lineage>
</organism>
<feature type="domain" description="LTD" evidence="3">
    <location>
        <begin position="222"/>
        <end position="362"/>
    </location>
</feature>
<dbReference type="Pfam" id="PF00932">
    <property type="entry name" value="LTD"/>
    <property type="match status" value="3"/>
</dbReference>
<reference evidence="4" key="1">
    <citation type="submission" date="2020-10" db="EMBL/GenBank/DDBJ databases">
        <authorList>
            <person name="Gilroy R."/>
        </authorList>
    </citation>
    <scope>NUCLEOTIDE SEQUENCE</scope>
    <source>
        <strain evidence="4">ChiSxjej2B14-6234</strain>
    </source>
</reference>
<dbReference type="Pfam" id="PF08757">
    <property type="entry name" value="CotH"/>
    <property type="match status" value="1"/>
</dbReference>
<feature type="transmembrane region" description="Helical" evidence="2">
    <location>
        <begin position="21"/>
        <end position="43"/>
    </location>
</feature>
<dbReference type="PROSITE" id="PS51841">
    <property type="entry name" value="LTD"/>
    <property type="match status" value="3"/>
</dbReference>
<evidence type="ECO:0000313" key="4">
    <source>
        <dbReference type="EMBL" id="HIQ71295.1"/>
    </source>
</evidence>
<dbReference type="Proteomes" id="UP000886887">
    <property type="component" value="Unassembled WGS sequence"/>
</dbReference>
<keyword evidence="2" id="KW-1133">Transmembrane helix</keyword>
<proteinExistence type="predicted"/>
<comment type="caution">
    <text evidence="4">The sequence shown here is derived from an EMBL/GenBank/DDBJ whole genome shotgun (WGS) entry which is preliminary data.</text>
</comment>
<feature type="domain" description="LTD" evidence="3">
    <location>
        <begin position="376"/>
        <end position="498"/>
    </location>
</feature>
<feature type="compositionally biased region" description="Low complexity" evidence="1">
    <location>
        <begin position="1"/>
        <end position="11"/>
    </location>
</feature>
<accession>A0A9D0ZB39</accession>
<evidence type="ECO:0000259" key="3">
    <source>
        <dbReference type="PROSITE" id="PS51841"/>
    </source>
</evidence>
<keyword evidence="2" id="KW-0812">Transmembrane</keyword>
<gene>
    <name evidence="4" type="ORF">IAB73_03675</name>
</gene>
<feature type="region of interest" description="Disordered" evidence="1">
    <location>
        <begin position="1"/>
        <end position="22"/>
    </location>
</feature>
<dbReference type="SUPFAM" id="SSF74853">
    <property type="entry name" value="Lamin A/C globular tail domain"/>
    <property type="match status" value="3"/>
</dbReference>
<dbReference type="InterPro" id="IPR001322">
    <property type="entry name" value="Lamin_tail_dom"/>
</dbReference>
<dbReference type="EMBL" id="DVFJ01000009">
    <property type="protein sequence ID" value="HIQ71295.1"/>
    <property type="molecule type" value="Genomic_DNA"/>
</dbReference>
<dbReference type="Pfam" id="PF13287">
    <property type="entry name" value="Fn3_assoc"/>
    <property type="match status" value="1"/>
</dbReference>
<sequence>MRSSRTQTASSARKRRTGRETSPKGTVLGIVLLAVFVAAFVLLAPKTPTQTAAANVTGTQTDAGASTGSPDLHITEAMSSNRTAYPDETGSFPDWIELTNEGDSAIQLKDYGLSDTETKITFVFPEMTLGPGERVIVFASDESRSESGKPLHAKFKLSSLGDNVVLFGPDGVVMETVQLPAMDADVSYAKTGEGWIITDMYTPGYENTQEGYALFLASSYLETGALVINEIMASNVTTLKDDDGDYSDWIEIYNTSSQTIDLSNYALSDDPSNPVKFRFPQGATIEPGGYYVVFASGKDREGTDGSWPHARFKLRAEGETVLLSDIQGRLLDKVTYDLLEADTSWGRSPDGTGGFTTYTQPTPGLPNTQESALIMDQRLTASNTLGLFITEVMSSNRETSLPGVQGTYDYVEIYNASGQAVNLKGYGLSDNVKKPRKWLFPDVTIPAGGYLLVYCEAANVGMETDTVHYANFNLSVGGETVLLSTPDGTLIDKLIVPALYSDVSYGRTVGQSGLFYYSTPTPGEPNLGGFSGFSEPPVFVTRGGLNERPIEVEIEVPEGATVYYTTDSTDPTQQSAVYTGPISVSQTTVIRARAYQPGLEGSQIETQTYFISTYHTMPVISLVTDPDNLWNEDTGMLADGPNLDRDNTEPPWEDATYWKKLHYSGFIEYYDEDGVQQISQGMNFHVMGQFSLDMPQKSFAIRADAQFGEELFNYAFFEDRPYTSYYAIVLRNGGQDGKYTRVLDGLQARLVDQAGSSVVTQAWKPVIVYLNGQYWGHYNLRERVGAEMIAQHEGWDNPDAIDILESDGTRSSQVNQGSNADYVDLVEYVESHDLTQDPEALQYVLDRVDVENMIDYFFFEMFFGNTDPGNIRFYKSDEEDGKWRYILYDVDWGLFNSSAGGVAYVLNESGMGNYRIKSNVLLRHLIQVPEIQDQFLRRGGTLFQTVLTTDNMISLLDEMIAEITPEMDMHFDRWAAEMHPKISFDQPKNGPGAKSYWQERVARAKNVMKKRPSIFWAEVQEYFGLSQAKMEEYFGPQPEIPADAV</sequence>
<evidence type="ECO:0000256" key="1">
    <source>
        <dbReference type="SAM" id="MobiDB-lite"/>
    </source>
</evidence>
<feature type="domain" description="LTD" evidence="3">
    <location>
        <begin position="57"/>
        <end position="181"/>
    </location>
</feature>
<protein>
    <submittedName>
        <fullName evidence="4">Lamin tail domain-containing protein</fullName>
    </submittedName>
</protein>
<name>A0A9D0ZB39_9FIRM</name>
<dbReference type="InterPro" id="IPR014867">
    <property type="entry name" value="Spore_coat_CotH_CotH2/3/7"/>
</dbReference>
<evidence type="ECO:0000313" key="5">
    <source>
        <dbReference type="Proteomes" id="UP000886887"/>
    </source>
</evidence>
<reference evidence="4" key="2">
    <citation type="journal article" date="2021" name="PeerJ">
        <title>Extensive microbial diversity within the chicken gut microbiome revealed by metagenomics and culture.</title>
        <authorList>
            <person name="Gilroy R."/>
            <person name="Ravi A."/>
            <person name="Getino M."/>
            <person name="Pursley I."/>
            <person name="Horton D.L."/>
            <person name="Alikhan N.F."/>
            <person name="Baker D."/>
            <person name="Gharbi K."/>
            <person name="Hall N."/>
            <person name="Watson M."/>
            <person name="Adriaenssens E.M."/>
            <person name="Foster-Nyarko E."/>
            <person name="Jarju S."/>
            <person name="Secka A."/>
            <person name="Antonio M."/>
            <person name="Oren A."/>
            <person name="Chaudhuri R.R."/>
            <person name="La Ragione R."/>
            <person name="Hildebrand F."/>
            <person name="Pallen M.J."/>
        </authorList>
    </citation>
    <scope>NUCLEOTIDE SEQUENCE</scope>
    <source>
        <strain evidence="4">ChiSxjej2B14-6234</strain>
    </source>
</reference>